<evidence type="ECO:0000256" key="8">
    <source>
        <dbReference type="ARBA" id="ARBA00023065"/>
    </source>
</evidence>
<keyword evidence="6 14" id="KW-1133">Transmembrane helix</keyword>
<keyword evidence="16" id="KW-1185">Reference proteome</keyword>
<dbReference type="KEGG" id="paek:D3873_00810"/>
<evidence type="ECO:0000256" key="2">
    <source>
        <dbReference type="ARBA" id="ARBA00022448"/>
    </source>
</evidence>
<comment type="subcellular location">
    <subcellularLocation>
        <location evidence="1 14">Cell membrane</location>
        <topology evidence="1 14">Multi-pass membrane protein</topology>
    </subcellularLocation>
</comment>
<dbReference type="Proteomes" id="UP000265725">
    <property type="component" value="Chromosome"/>
</dbReference>
<evidence type="ECO:0000256" key="9">
    <source>
        <dbReference type="ARBA" id="ARBA00023136"/>
    </source>
</evidence>
<dbReference type="NCBIfam" id="NF010801">
    <property type="entry name" value="PRK14205.1"/>
    <property type="match status" value="1"/>
</dbReference>
<dbReference type="GO" id="GO:0140114">
    <property type="term" value="P:cellular detoxification of fluoride"/>
    <property type="evidence" value="ECO:0007669"/>
    <property type="project" value="UniProtKB-UniRule"/>
</dbReference>
<evidence type="ECO:0000256" key="10">
    <source>
        <dbReference type="ARBA" id="ARBA00023303"/>
    </source>
</evidence>
<feature type="transmembrane region" description="Helical" evidence="14">
    <location>
        <begin position="33"/>
        <end position="53"/>
    </location>
</feature>
<name>A0A385YW14_9BACL</name>
<proteinExistence type="inferred from homology"/>
<keyword evidence="5 14" id="KW-0479">Metal-binding</keyword>
<sequence>MSSILLVGLGAFFGANSRYIVSRWISVRWKRSFPLATFLVNVVGSFWLGFLIGNDVRTSVMLLIGTGFLGSFTTFSTFKLESIQLHLKEERKVVLLYTVLSYGVGIPLAYIGYLIAHH</sequence>
<dbReference type="PANTHER" id="PTHR28259:SF16">
    <property type="entry name" value="FLUORIDE-SPECIFIC ION CHANNEL FLUC 2"/>
    <property type="match status" value="1"/>
</dbReference>
<feature type="transmembrane region" description="Helical" evidence="14">
    <location>
        <begin position="94"/>
        <end position="116"/>
    </location>
</feature>
<evidence type="ECO:0000256" key="3">
    <source>
        <dbReference type="ARBA" id="ARBA00022475"/>
    </source>
</evidence>
<reference evidence="16" key="1">
    <citation type="submission" date="2018-09" db="EMBL/GenBank/DDBJ databases">
        <authorList>
            <person name="Zhu H."/>
        </authorList>
    </citation>
    <scope>NUCLEOTIDE SEQUENCE [LARGE SCALE GENOMIC DNA]</scope>
    <source>
        <strain evidence="16">K2R23-3</strain>
    </source>
</reference>
<evidence type="ECO:0000313" key="16">
    <source>
        <dbReference type="Proteomes" id="UP000265725"/>
    </source>
</evidence>
<dbReference type="GO" id="GO:0046872">
    <property type="term" value="F:metal ion binding"/>
    <property type="evidence" value="ECO:0007669"/>
    <property type="project" value="UniProtKB-KW"/>
</dbReference>
<evidence type="ECO:0000256" key="1">
    <source>
        <dbReference type="ARBA" id="ARBA00004651"/>
    </source>
</evidence>
<dbReference type="Pfam" id="PF02537">
    <property type="entry name" value="CRCB"/>
    <property type="match status" value="1"/>
</dbReference>
<feature type="transmembrane region" description="Helical" evidence="14">
    <location>
        <begin position="60"/>
        <end position="78"/>
    </location>
</feature>
<comment type="function">
    <text evidence="13 14">Fluoride-specific ion channel. Important for reducing fluoride concentration in the cell, thus reducing its toxicity.</text>
</comment>
<evidence type="ECO:0000256" key="11">
    <source>
        <dbReference type="ARBA" id="ARBA00035120"/>
    </source>
</evidence>
<evidence type="ECO:0000256" key="5">
    <source>
        <dbReference type="ARBA" id="ARBA00022723"/>
    </source>
</evidence>
<dbReference type="EMBL" id="CP032418">
    <property type="protein sequence ID" value="AYC30734.1"/>
    <property type="molecule type" value="Genomic_DNA"/>
</dbReference>
<dbReference type="GO" id="GO:0005886">
    <property type="term" value="C:plasma membrane"/>
    <property type="evidence" value="ECO:0007669"/>
    <property type="project" value="UniProtKB-SubCell"/>
</dbReference>
<dbReference type="RefSeq" id="WP_119884439.1">
    <property type="nucleotide sequence ID" value="NZ_CP032418.1"/>
</dbReference>
<comment type="similarity">
    <text evidence="11 14">Belongs to the fluoride channel Fluc/FEX (TC 1.A.43) family.</text>
</comment>
<keyword evidence="4 14" id="KW-0812">Transmembrane</keyword>
<keyword evidence="3 14" id="KW-1003">Cell membrane</keyword>
<gene>
    <name evidence="14 15" type="primary">crcB</name>
    <name evidence="14" type="synonym">fluC</name>
    <name evidence="15" type="ORF">D3873_00810</name>
</gene>
<evidence type="ECO:0000256" key="14">
    <source>
        <dbReference type="HAMAP-Rule" id="MF_00454"/>
    </source>
</evidence>
<evidence type="ECO:0000256" key="12">
    <source>
        <dbReference type="ARBA" id="ARBA00035585"/>
    </source>
</evidence>
<keyword evidence="10 14" id="KW-0407">Ion channel</keyword>
<evidence type="ECO:0000256" key="6">
    <source>
        <dbReference type="ARBA" id="ARBA00022989"/>
    </source>
</evidence>
<evidence type="ECO:0000256" key="13">
    <source>
        <dbReference type="ARBA" id="ARBA00049940"/>
    </source>
</evidence>
<dbReference type="InterPro" id="IPR003691">
    <property type="entry name" value="FluC"/>
</dbReference>
<keyword evidence="2 14" id="KW-0813">Transport</keyword>
<accession>A0A385YW14</accession>
<comment type="catalytic activity">
    <reaction evidence="12">
        <text>fluoride(in) = fluoride(out)</text>
        <dbReference type="Rhea" id="RHEA:76159"/>
        <dbReference type="ChEBI" id="CHEBI:17051"/>
    </reaction>
    <physiologicalReaction direction="left-to-right" evidence="12">
        <dbReference type="Rhea" id="RHEA:76160"/>
    </physiologicalReaction>
</comment>
<dbReference type="GO" id="GO:0062054">
    <property type="term" value="F:fluoride channel activity"/>
    <property type="evidence" value="ECO:0007669"/>
    <property type="project" value="UniProtKB-UniRule"/>
</dbReference>
<dbReference type="NCBIfam" id="TIGR00494">
    <property type="entry name" value="crcB"/>
    <property type="match status" value="1"/>
</dbReference>
<evidence type="ECO:0000256" key="4">
    <source>
        <dbReference type="ARBA" id="ARBA00022692"/>
    </source>
</evidence>
<comment type="activity regulation">
    <text evidence="14">Na(+) is not transported, but it plays an essential structural role and its presence is essential for fluoride channel function.</text>
</comment>
<feature type="binding site" evidence="14">
    <location>
        <position position="73"/>
    </location>
    <ligand>
        <name>Na(+)</name>
        <dbReference type="ChEBI" id="CHEBI:29101"/>
        <note>structural</note>
    </ligand>
</feature>
<keyword evidence="9 14" id="KW-0472">Membrane</keyword>
<evidence type="ECO:0000313" key="15">
    <source>
        <dbReference type="EMBL" id="AYC30734.1"/>
    </source>
</evidence>
<dbReference type="OrthoDB" id="9815830at2"/>
<dbReference type="HAMAP" id="MF_00454">
    <property type="entry name" value="FluC"/>
    <property type="match status" value="1"/>
</dbReference>
<dbReference type="AlphaFoldDB" id="A0A385YW14"/>
<protein>
    <recommendedName>
        <fullName evidence="14">Fluoride-specific ion channel FluC</fullName>
    </recommendedName>
</protein>
<evidence type="ECO:0000256" key="7">
    <source>
        <dbReference type="ARBA" id="ARBA00023053"/>
    </source>
</evidence>
<organism evidence="15 16">
    <name type="scientific">Paenisporosarcina cavernae</name>
    <dbReference type="NCBI Taxonomy" id="2320858"/>
    <lineage>
        <taxon>Bacteria</taxon>
        <taxon>Bacillati</taxon>
        <taxon>Bacillota</taxon>
        <taxon>Bacilli</taxon>
        <taxon>Bacillales</taxon>
        <taxon>Caryophanaceae</taxon>
        <taxon>Paenisporosarcina</taxon>
    </lineage>
</organism>
<dbReference type="PANTHER" id="PTHR28259">
    <property type="entry name" value="FLUORIDE EXPORT PROTEIN 1-RELATED"/>
    <property type="match status" value="1"/>
</dbReference>
<keyword evidence="8 14" id="KW-0406">Ion transport</keyword>
<feature type="binding site" evidence="14">
    <location>
        <position position="70"/>
    </location>
    <ligand>
        <name>Na(+)</name>
        <dbReference type="ChEBI" id="CHEBI:29101"/>
        <note>structural</note>
    </ligand>
</feature>
<keyword evidence="7 14" id="KW-0915">Sodium</keyword>